<evidence type="ECO:0000259" key="2">
    <source>
        <dbReference type="PROSITE" id="PS50263"/>
    </source>
</evidence>
<dbReference type="AlphaFoldDB" id="A0A9C7UTF0"/>
<dbReference type="InterPro" id="IPR044149">
    <property type="entry name" value="Nitrilases_CHs"/>
</dbReference>
<evidence type="ECO:0000256" key="1">
    <source>
        <dbReference type="ARBA" id="ARBA00008129"/>
    </source>
</evidence>
<proteinExistence type="inferred from homology"/>
<comment type="caution">
    <text evidence="3">The sequence shown here is derived from an EMBL/GenBank/DDBJ whole genome shotgun (WGS) entry which is preliminary data.</text>
</comment>
<organism evidence="3 4">
    <name type="scientific">Galdieria partita</name>
    <dbReference type="NCBI Taxonomy" id="83374"/>
    <lineage>
        <taxon>Eukaryota</taxon>
        <taxon>Rhodophyta</taxon>
        <taxon>Bangiophyceae</taxon>
        <taxon>Galdieriales</taxon>
        <taxon>Galdieriaceae</taxon>
        <taxon>Galdieria</taxon>
    </lineage>
</organism>
<gene>
    <name evidence="3" type="ORF">GpartN1_g6201.t1</name>
</gene>
<evidence type="ECO:0000313" key="3">
    <source>
        <dbReference type="EMBL" id="GJQ14410.1"/>
    </source>
</evidence>
<dbReference type="OrthoDB" id="10250282at2759"/>
<dbReference type="Proteomes" id="UP001061958">
    <property type="component" value="Unassembled WGS sequence"/>
</dbReference>
<reference evidence="3" key="2">
    <citation type="submission" date="2022-01" db="EMBL/GenBank/DDBJ databases">
        <authorList>
            <person name="Hirooka S."/>
            <person name="Miyagishima S.Y."/>
        </authorList>
    </citation>
    <scope>NUCLEOTIDE SEQUENCE</scope>
    <source>
        <strain evidence="3">NBRC 102759</strain>
    </source>
</reference>
<dbReference type="InterPro" id="IPR036526">
    <property type="entry name" value="C-N_Hydrolase_sf"/>
</dbReference>
<protein>
    <recommendedName>
        <fullName evidence="2">CN hydrolase domain-containing protein</fullName>
    </recommendedName>
</protein>
<dbReference type="PANTHER" id="PTHR46044">
    <property type="entry name" value="NITRILASE"/>
    <property type="match status" value="1"/>
</dbReference>
<dbReference type="GO" id="GO:0003824">
    <property type="term" value="F:catalytic activity"/>
    <property type="evidence" value="ECO:0007669"/>
    <property type="project" value="InterPro"/>
</dbReference>
<sequence>MNSRCSWNFPKVTVAAAHVSSVYFDIEKSLKKLEEYAVQAARRGAVLIAFGESFLPGFPVWNLVLSPLDQHELFQKLYETSVEVPSDITEEIGRIARENNIYISVGVTERSKHSLGTLWNTNLLFDDKGNLERKHRKLVPTFAEKLTWSNGDGSGLEVLGNKQLGRIGVLICGENTNTLARFALIAQGEQIHISTYPPCWPTTRNSKNNYSLGEAIRIRAAAHAFEGKLFNIVASCCKDQSLIDIVSEYDNSARSVLESAPCSVSMIVGPQGEIIGEPLSNEEGLVLAEINLSQGIFWKKIHDITGGYNRFDIFHLSVNFSSSTEPLNDPQGKVSFSTSQHKSNYLAENADQVENDAKLQFPLI</sequence>
<dbReference type="SUPFAM" id="SSF56317">
    <property type="entry name" value="Carbon-nitrogen hydrolase"/>
    <property type="match status" value="1"/>
</dbReference>
<accession>A0A9C7UTF0</accession>
<comment type="similarity">
    <text evidence="1">Belongs to the carbon-nitrogen hydrolase superfamily. Nitrilase family.</text>
</comment>
<dbReference type="PANTHER" id="PTHR46044:SF2">
    <property type="entry name" value="CN HYDROLASE DOMAIN-CONTAINING PROTEIN"/>
    <property type="match status" value="1"/>
</dbReference>
<dbReference type="Pfam" id="PF00795">
    <property type="entry name" value="CN_hydrolase"/>
    <property type="match status" value="1"/>
</dbReference>
<dbReference type="EMBL" id="BQMJ01000055">
    <property type="protein sequence ID" value="GJQ14410.1"/>
    <property type="molecule type" value="Genomic_DNA"/>
</dbReference>
<dbReference type="Gene3D" id="3.60.110.10">
    <property type="entry name" value="Carbon-nitrogen hydrolase"/>
    <property type="match status" value="1"/>
</dbReference>
<feature type="domain" description="CN hydrolase" evidence="2">
    <location>
        <begin position="10"/>
        <end position="292"/>
    </location>
</feature>
<name>A0A9C7UTF0_9RHOD</name>
<reference evidence="3" key="1">
    <citation type="journal article" date="2022" name="Proc. Natl. Acad. Sci. U.S.A.">
        <title>Life cycle and functional genomics of the unicellular red alga Galdieria for elucidating algal and plant evolution and industrial use.</title>
        <authorList>
            <person name="Hirooka S."/>
            <person name="Itabashi T."/>
            <person name="Ichinose T.M."/>
            <person name="Onuma R."/>
            <person name="Fujiwara T."/>
            <person name="Yamashita S."/>
            <person name="Jong L.W."/>
            <person name="Tomita R."/>
            <person name="Iwane A.H."/>
            <person name="Miyagishima S.Y."/>
        </authorList>
    </citation>
    <scope>NUCLEOTIDE SEQUENCE</scope>
    <source>
        <strain evidence="3">NBRC 102759</strain>
    </source>
</reference>
<dbReference type="InterPro" id="IPR003010">
    <property type="entry name" value="C-N_Hydrolase"/>
</dbReference>
<dbReference type="CDD" id="cd07564">
    <property type="entry name" value="nitrilases_CHs"/>
    <property type="match status" value="1"/>
</dbReference>
<evidence type="ECO:0000313" key="4">
    <source>
        <dbReference type="Proteomes" id="UP001061958"/>
    </source>
</evidence>
<dbReference type="PROSITE" id="PS50263">
    <property type="entry name" value="CN_HYDROLASE"/>
    <property type="match status" value="1"/>
</dbReference>
<keyword evidence="4" id="KW-1185">Reference proteome</keyword>